<sequence length="51" mass="5590">MTASAVVALLSVLMVAAVPAIWSRKPERRNAALVVLRMLLGRRRTSRRSTG</sequence>
<organism evidence="1 2">
    <name type="scientific">Streptomyces cylindrosporus</name>
    <dbReference type="NCBI Taxonomy" id="2927583"/>
    <lineage>
        <taxon>Bacteria</taxon>
        <taxon>Bacillati</taxon>
        <taxon>Actinomycetota</taxon>
        <taxon>Actinomycetes</taxon>
        <taxon>Kitasatosporales</taxon>
        <taxon>Streptomycetaceae</taxon>
        <taxon>Streptomyces</taxon>
    </lineage>
</organism>
<dbReference type="RefSeq" id="WP_242769017.1">
    <property type="nucleotide sequence ID" value="NZ_JALDAY010000009.1"/>
</dbReference>
<keyword evidence="2" id="KW-1185">Reference proteome</keyword>
<evidence type="ECO:0000313" key="1">
    <source>
        <dbReference type="EMBL" id="MCI3275248.1"/>
    </source>
</evidence>
<evidence type="ECO:0000313" key="2">
    <source>
        <dbReference type="Proteomes" id="UP001165269"/>
    </source>
</evidence>
<accession>A0ABS9YDD7</accession>
<dbReference type="Proteomes" id="UP001165269">
    <property type="component" value="Unassembled WGS sequence"/>
</dbReference>
<reference evidence="1" key="1">
    <citation type="submission" date="2022-03" db="EMBL/GenBank/DDBJ databases">
        <title>Streptomyces 7R015 and 7R016 isolated from Barleria lupulina in Thailand.</title>
        <authorList>
            <person name="Kanchanasin P."/>
            <person name="Phongsopitanun W."/>
            <person name="Tanasupawat S."/>
        </authorList>
    </citation>
    <scope>NUCLEOTIDE SEQUENCE</scope>
    <source>
        <strain evidence="1">7R015</strain>
    </source>
</reference>
<proteinExistence type="predicted"/>
<protein>
    <submittedName>
        <fullName evidence="1">Uncharacterized protein</fullName>
    </submittedName>
</protein>
<dbReference type="EMBL" id="JALDAY010000009">
    <property type="protein sequence ID" value="MCI3275248.1"/>
    <property type="molecule type" value="Genomic_DNA"/>
</dbReference>
<name>A0ABS9YDD7_9ACTN</name>
<gene>
    <name evidence="1" type="ORF">MQP27_29610</name>
</gene>
<comment type="caution">
    <text evidence="1">The sequence shown here is derived from an EMBL/GenBank/DDBJ whole genome shotgun (WGS) entry which is preliminary data.</text>
</comment>